<evidence type="ECO:0000256" key="16">
    <source>
        <dbReference type="PIRSR" id="PIRSR637359-1"/>
    </source>
</evidence>
<keyword evidence="24" id="KW-1185">Reference proteome</keyword>
<evidence type="ECO:0000256" key="5">
    <source>
        <dbReference type="ARBA" id="ARBA00012979"/>
    </source>
</evidence>
<keyword evidence="14" id="KW-0325">Glycoprotein</keyword>
<protein>
    <recommendedName>
        <fullName evidence="5">[heparan sulfate]-glucosamine N-sulfotransferase</fullName>
        <ecNumber evidence="5">2.8.2.8</ecNumber>
    </recommendedName>
</protein>
<dbReference type="GO" id="GO:0016787">
    <property type="term" value="F:hydrolase activity"/>
    <property type="evidence" value="ECO:0007669"/>
    <property type="project" value="UniProtKB-KW"/>
</dbReference>
<reference evidence="23 24" key="1">
    <citation type="submission" date="2022-05" db="EMBL/GenBank/DDBJ databases">
        <authorList>
            <consortium name="Genoscope - CEA"/>
            <person name="William W."/>
        </authorList>
    </citation>
    <scope>NUCLEOTIDE SEQUENCE [LARGE SCALE GENOMIC DNA]</scope>
</reference>
<organism evidence="23 24">
    <name type="scientific">Pocillopora meandrina</name>
    <dbReference type="NCBI Taxonomy" id="46732"/>
    <lineage>
        <taxon>Eukaryota</taxon>
        <taxon>Metazoa</taxon>
        <taxon>Cnidaria</taxon>
        <taxon>Anthozoa</taxon>
        <taxon>Hexacorallia</taxon>
        <taxon>Scleractinia</taxon>
        <taxon>Astrocoeniina</taxon>
        <taxon>Pocilloporidae</taxon>
        <taxon>Pocillopora</taxon>
    </lineage>
</organism>
<dbReference type="GO" id="GO:0015016">
    <property type="term" value="F:heparan sulfate N-sulfotransferase activity"/>
    <property type="evidence" value="ECO:0007669"/>
    <property type="project" value="UniProtKB-EC"/>
</dbReference>
<evidence type="ECO:0000256" key="17">
    <source>
        <dbReference type="PIRSR" id="PIRSR637359-2"/>
    </source>
</evidence>
<evidence type="ECO:0000256" key="12">
    <source>
        <dbReference type="ARBA" id="ARBA00023136"/>
    </source>
</evidence>
<gene>
    <name evidence="23" type="ORF">PMEA_00020572</name>
</gene>
<evidence type="ECO:0000313" key="24">
    <source>
        <dbReference type="Proteomes" id="UP001159428"/>
    </source>
</evidence>
<dbReference type="InterPro" id="IPR000863">
    <property type="entry name" value="Sulfotransferase_dom"/>
</dbReference>
<comment type="pathway">
    <text evidence="3">Glycan metabolism; heparan sulfate biosynthesis.</text>
</comment>
<feature type="domain" description="Heparan sulphate-N-deacetylase deacetylase" evidence="21">
    <location>
        <begin position="322"/>
        <end position="525"/>
    </location>
</feature>
<evidence type="ECO:0000256" key="1">
    <source>
        <dbReference type="ARBA" id="ARBA00004323"/>
    </source>
</evidence>
<sequence length="1782" mass="206315">MRCIIRAKRLRISQKVCLAIIPAAWLVFFIALLLYNDHEVADDVIATELTEVGRKSTSPYGNKEILLDDVMLPSTQFGNKTFQVQRKILVVHKSLTKERSKLSHFVTRFLDGLRAPYVVSEVDDRPFLNLKEDLKMGTTIGRYSLVIFVDIKAYLLLKPNVQQVVKLYCKKFATGILFFISNHVGSIQEFGIEIIKPQKERQKIDVELNGNSKLLRTTRRGGSVTMPYVQKGQGTRWCLIRYNPEKFPYETVEYVVNRKNRRKRDLEVAEIEQATVLLDDGRKDGVKKVFFGGGFPFFLHTLLFMDSLEYLSPVRPTVFSAERYLQIDIDDIFIAKTGIRMKKEDVLELISVQERLAQKIPGFKFNLGFSGRGFRQGDDEEDAGDQALIEHAHKFTWFGHLYDHEQPHKHTYKEIVRSLTANEQFAKSFGIPMKQSYMVAPHHSGVYPVHDPLYDAWSAVRNVRVTSTEEYPHLKPAWFRRGFIYKGVKVLPRQTCGLFTTTNFFYEIKGGKTALDRSIEGGELFETLLRNPVMIVMTHMTNYGNDQLALYTISRLVDFVYRWTNLELKYASPLELADIYFKLFPQDKSPVWLSPCDDSRHLQIWPKDKSCNRLPSFLVIGPPFGGLDVLVTLLKLHPDFLHTVNTNNITKGTRFFNTDNYMRGLDWYMNCFQRPKKFEQMSYEVSDEYFTDNKTPYRASNLLKSAKILIILEDPVKRAFYHYQHLKNVQGSNLPSFDDLVKSKGDERLSGIQRAILEAGHYSEHIGRWMRHYSVKQMSIVSADDIVSKPFTIMNTLQEAVHVETRQEYSQILRYDESSGLYCPKSSANVTDCLGFKETRPVYMSQQTEQFLQRYYSRHNQNLLRMNQKIEFPLPKWIHGSLISFRSCSDKIYNRMKCWSLRTGSILRTFMIGLVIFTLISCWILVYQSSRDLTVKRAPVFVEEKCYPLKNALVGSRISKEFSLNATYTVKKRVLLATRRTSVAFRSEISRVLEESRIPYEFVYLEIGDRTVFPKLTHGEIGRFSAVIFESIKFYATLDIANRHFLDHYCRKFGIGIVLFTVQEAQEPNTRIFKEFHFGIKAGVSDLRNVELNPSACVLRLTRAGGIIEEPPKSKWSVFFPNHSTYEAVEFATKETAYTTLNTNKQTSSHNVKFEDLVLKEGVSSTRFTTVLTDLGHLDGVRRIYFGNGLSFWLHKLLFLDGLAFVSRGNLAQSLERRIVVDIDDIFVGKAGIRMTKEDVRAMVSVQAKLQERVPGFHFNLGYSGGMFLSGNDEEDEGDWELIKNADKFWWFSHMWLHRQPHKSNTLDQIVEDLKANLEFAREHNIPVNTSYAVSPHHSGVYPAHDFLYEAWKRVYNLKVTSTEEYPHLYPPRFRKGFIYKNIKVLPRQTCGLYTHTIFLKEYPKGQKWLEDSIHGGQLFQVVVDHPISIFMTHLSNYGNDRLALLVFDSLVKHLQCWTNIKLSSEHPVELAERYFTMFPGEMEPIWQNPCSDPRHKEIWLPEKNCKKLPSLLVVGPQKTGTTALYAFLKMHPDIISNVQSASTYEEVQFFGGHNYIRGLDWYMDFFPDVSNHSNQILFEKSANYFDAVKGPMRVSALLPNAKIITIFIDPMKRAYSWYQHMRSHGVAAAMYPFYKVITSVNSSEDRGVKALGLRCLLPGLYAQHLERWLKNFSPSQILILDGEKLRTDPPQVMLEVQKFLGVNIYDYNKRLRFDKHKGFYCQVTSQGGTHCLGKGKGRHYVPMDEKSQRFLEDYYSKPNKILADLLQKLERPLPNWLRPAR</sequence>
<keyword evidence="12 19" id="KW-0472">Membrane</keyword>
<feature type="domain" description="Heparan sulfate-N-deacetylase N-terminal" evidence="22">
    <location>
        <begin position="139"/>
        <end position="311"/>
    </location>
</feature>
<evidence type="ECO:0000256" key="18">
    <source>
        <dbReference type="PIRSR" id="PIRSR637359-3"/>
    </source>
</evidence>
<comment type="similarity">
    <text evidence="4">Belongs to the sulfotransferase 1 family. NDST subfamily.</text>
</comment>
<evidence type="ECO:0000256" key="6">
    <source>
        <dbReference type="ARBA" id="ARBA00022679"/>
    </source>
</evidence>
<evidence type="ECO:0000256" key="11">
    <source>
        <dbReference type="ARBA" id="ARBA00023034"/>
    </source>
</evidence>
<dbReference type="GO" id="GO:0000139">
    <property type="term" value="C:Golgi membrane"/>
    <property type="evidence" value="ECO:0007669"/>
    <property type="project" value="UniProtKB-SubCell"/>
</dbReference>
<feature type="domain" description="Heparan sulfate-N-deacetylase N-terminal" evidence="22">
    <location>
        <begin position="987"/>
        <end position="1206"/>
    </location>
</feature>
<dbReference type="SUPFAM" id="SSF52540">
    <property type="entry name" value="P-loop containing nucleoside triphosphate hydrolases"/>
    <property type="match status" value="2"/>
</dbReference>
<evidence type="ECO:0000256" key="7">
    <source>
        <dbReference type="ARBA" id="ARBA00022692"/>
    </source>
</evidence>
<evidence type="ECO:0000259" key="20">
    <source>
        <dbReference type="Pfam" id="PF00685"/>
    </source>
</evidence>
<feature type="domain" description="Sulfotransferase" evidence="20">
    <location>
        <begin position="1511"/>
        <end position="1757"/>
    </location>
</feature>
<dbReference type="InterPro" id="IPR056793">
    <property type="entry name" value="HSNSD_N"/>
</dbReference>
<evidence type="ECO:0000256" key="9">
    <source>
        <dbReference type="ARBA" id="ARBA00022968"/>
    </source>
</evidence>
<name>A0AAU9XCG8_9CNID</name>
<evidence type="ECO:0000256" key="4">
    <source>
        <dbReference type="ARBA" id="ARBA00010420"/>
    </source>
</evidence>
<keyword evidence="11" id="KW-0333">Golgi apparatus</keyword>
<dbReference type="GO" id="GO:0019213">
    <property type="term" value="F:deacetylase activity"/>
    <property type="evidence" value="ECO:0007669"/>
    <property type="project" value="TreeGrafter"/>
</dbReference>
<comment type="subcellular location">
    <subcellularLocation>
        <location evidence="1">Golgi apparatus membrane</location>
        <topology evidence="1">Single-pass type II membrane protein</topology>
    </subcellularLocation>
</comment>
<keyword evidence="13 18" id="KW-1015">Disulfide bond</keyword>
<evidence type="ECO:0000313" key="23">
    <source>
        <dbReference type="EMBL" id="CAH3143494.1"/>
    </source>
</evidence>
<proteinExistence type="inferred from homology"/>
<evidence type="ECO:0000256" key="19">
    <source>
        <dbReference type="SAM" id="Phobius"/>
    </source>
</evidence>
<feature type="disulfide bond" evidence="18">
    <location>
        <begin position="1722"/>
        <end position="1732"/>
    </location>
</feature>
<feature type="transmembrane region" description="Helical" evidence="19">
    <location>
        <begin position="906"/>
        <end position="927"/>
    </location>
</feature>
<evidence type="ECO:0000259" key="22">
    <source>
        <dbReference type="Pfam" id="PF25119"/>
    </source>
</evidence>
<evidence type="ECO:0000259" key="21">
    <source>
        <dbReference type="Pfam" id="PF12062"/>
    </source>
</evidence>
<keyword evidence="10 19" id="KW-1133">Transmembrane helix</keyword>
<evidence type="ECO:0000256" key="2">
    <source>
        <dbReference type="ARBA" id="ARBA00004841"/>
    </source>
</evidence>
<evidence type="ECO:0000256" key="3">
    <source>
        <dbReference type="ARBA" id="ARBA00005093"/>
    </source>
</evidence>
<dbReference type="EMBL" id="CALNXJ010000038">
    <property type="protein sequence ID" value="CAH3143494.1"/>
    <property type="molecule type" value="Genomic_DNA"/>
</dbReference>
<comment type="caution">
    <text evidence="23">The sequence shown here is derived from an EMBL/GenBank/DDBJ whole genome shotgun (WGS) entry which is preliminary data.</text>
</comment>
<evidence type="ECO:0000256" key="14">
    <source>
        <dbReference type="ARBA" id="ARBA00023180"/>
    </source>
</evidence>
<evidence type="ECO:0000256" key="15">
    <source>
        <dbReference type="ARBA" id="ARBA00023268"/>
    </source>
</evidence>
<feature type="domain" description="Heparan sulphate-N-deacetylase deacetylase" evidence="21">
    <location>
        <begin position="1216"/>
        <end position="1420"/>
    </location>
</feature>
<keyword evidence="9" id="KW-0735">Signal-anchor</keyword>
<feature type="active site" description="For sulfotransferase activity" evidence="16">
    <location>
        <position position="1519"/>
    </location>
</feature>
<dbReference type="PANTHER" id="PTHR10605">
    <property type="entry name" value="HEPARAN SULFATE SULFOTRANSFERASE"/>
    <property type="match status" value="1"/>
</dbReference>
<feature type="domain" description="Sulfotransferase" evidence="20">
    <location>
        <begin position="616"/>
        <end position="828"/>
    </location>
</feature>
<feature type="binding site" evidence="17">
    <location>
        <begin position="1737"/>
        <end position="1741"/>
    </location>
    <ligand>
        <name>3'-phosphoadenylyl sulfate</name>
        <dbReference type="ChEBI" id="CHEBI:58339"/>
    </ligand>
</feature>
<dbReference type="Gene3D" id="3.40.50.300">
    <property type="entry name" value="P-loop containing nucleotide triphosphate hydrolases"/>
    <property type="match status" value="2"/>
</dbReference>
<dbReference type="EC" id="2.8.2.8" evidence="5"/>
<dbReference type="InterPro" id="IPR021930">
    <property type="entry name" value="Heparan_SO4_deacetylase_dom"/>
</dbReference>
<dbReference type="Pfam" id="PF00685">
    <property type="entry name" value="Sulfotransfer_1"/>
    <property type="match status" value="2"/>
</dbReference>
<feature type="binding site" evidence="17">
    <location>
        <position position="1721"/>
    </location>
    <ligand>
        <name>3'-phosphoadenylyl sulfate</name>
        <dbReference type="ChEBI" id="CHEBI:58339"/>
    </ligand>
</feature>
<keyword evidence="15" id="KW-0511">Multifunctional enzyme</keyword>
<keyword evidence="8" id="KW-0378">Hydrolase</keyword>
<feature type="transmembrane region" description="Helical" evidence="19">
    <location>
        <begin position="16"/>
        <end position="35"/>
    </location>
</feature>
<keyword evidence="6" id="KW-0808">Transferase</keyword>
<evidence type="ECO:0000256" key="10">
    <source>
        <dbReference type="ARBA" id="ARBA00022989"/>
    </source>
</evidence>
<dbReference type="InterPro" id="IPR037359">
    <property type="entry name" value="NST/OST"/>
</dbReference>
<evidence type="ECO:0000256" key="8">
    <source>
        <dbReference type="ARBA" id="ARBA00022801"/>
    </source>
</evidence>
<dbReference type="PANTHER" id="PTHR10605:SF56">
    <property type="entry name" value="BIFUNCTIONAL HEPARAN SULFATE N-DEACETYLASE_N-SULFOTRANSFERASE"/>
    <property type="match status" value="1"/>
</dbReference>
<keyword evidence="7 19" id="KW-0812">Transmembrane</keyword>
<dbReference type="Proteomes" id="UP001159428">
    <property type="component" value="Unassembled WGS sequence"/>
</dbReference>
<feature type="binding site" evidence="17">
    <location>
        <position position="1617"/>
    </location>
    <ligand>
        <name>3'-phosphoadenylyl sulfate</name>
        <dbReference type="ChEBI" id="CHEBI:58339"/>
    </ligand>
</feature>
<comment type="pathway">
    <text evidence="2">Glycan metabolism; heparin biosynthesis.</text>
</comment>
<dbReference type="Pfam" id="PF12062">
    <property type="entry name" value="HSNSD-CE"/>
    <property type="match status" value="2"/>
</dbReference>
<accession>A0AAU9XCG8</accession>
<evidence type="ECO:0000256" key="13">
    <source>
        <dbReference type="ARBA" id="ARBA00023157"/>
    </source>
</evidence>
<dbReference type="InterPro" id="IPR027417">
    <property type="entry name" value="P-loop_NTPase"/>
</dbReference>
<dbReference type="Pfam" id="PF25119">
    <property type="entry name" value="HSNSD_N"/>
    <property type="match status" value="2"/>
</dbReference>